<evidence type="ECO:0000256" key="1">
    <source>
        <dbReference type="PROSITE-ProRule" id="PRU00176"/>
    </source>
</evidence>
<protein>
    <recommendedName>
        <fullName evidence="3">RRM domain-containing protein</fullName>
    </recommendedName>
</protein>
<evidence type="ECO:0000256" key="2">
    <source>
        <dbReference type="SAM" id="MobiDB-lite"/>
    </source>
</evidence>
<dbReference type="SMART" id="SM00360">
    <property type="entry name" value="RRM"/>
    <property type="match status" value="1"/>
</dbReference>
<dbReference type="GO" id="GO:0003723">
    <property type="term" value="F:RNA binding"/>
    <property type="evidence" value="ECO:0007669"/>
    <property type="project" value="UniProtKB-UniRule"/>
</dbReference>
<feature type="compositionally biased region" description="Polar residues" evidence="2">
    <location>
        <begin position="201"/>
        <end position="213"/>
    </location>
</feature>
<dbReference type="Gene3D" id="3.30.70.330">
    <property type="match status" value="1"/>
</dbReference>
<dbReference type="Pfam" id="PF00076">
    <property type="entry name" value="RRM_1"/>
    <property type="match status" value="1"/>
</dbReference>
<dbReference type="InterPro" id="IPR000504">
    <property type="entry name" value="RRM_dom"/>
</dbReference>
<dbReference type="CDD" id="cd00590">
    <property type="entry name" value="RRM_SF"/>
    <property type="match status" value="1"/>
</dbReference>
<dbReference type="SUPFAM" id="SSF54928">
    <property type="entry name" value="RNA-binding domain, RBD"/>
    <property type="match status" value="1"/>
</dbReference>
<evidence type="ECO:0000313" key="4">
    <source>
        <dbReference type="EMBL" id="RDK37274.1"/>
    </source>
</evidence>
<dbReference type="PROSITE" id="PS50102">
    <property type="entry name" value="RRM"/>
    <property type="match status" value="1"/>
</dbReference>
<feature type="domain" description="RRM" evidence="3">
    <location>
        <begin position="47"/>
        <end position="125"/>
    </location>
</feature>
<evidence type="ECO:0000313" key="5">
    <source>
        <dbReference type="Proteomes" id="UP000254937"/>
    </source>
</evidence>
<evidence type="ECO:0000259" key="3">
    <source>
        <dbReference type="PROSITE" id="PS50102"/>
    </source>
</evidence>
<feature type="region of interest" description="Disordered" evidence="2">
    <location>
        <begin position="185"/>
        <end position="242"/>
    </location>
</feature>
<feature type="compositionally biased region" description="Low complexity" evidence="2">
    <location>
        <begin position="215"/>
        <end position="228"/>
    </location>
</feature>
<sequence>MAALFFATHLSTPQSQLWSPSFSSPGHQPQSLQITRENAQFILPTDACVHVGNLSSGVCPEILRHELEQLFFQFGTCWAQVREGKTGLFSGWVQFTERSHAQAAIRQHQNIFLRGRALRVQAANGLRNRVETMVHREERAELTTSPLYMPSMAIPSCQPIAYEPAMMYNLSPALPGYGSLYIPPPRPPPPASGTLPPLSSCPTHHTLSSQAPNAYTPQSSSYTSSPSSNTLDTQPTTPGCDGVVACEADQVREEEYIKDNRSNLPCDMLLSTGRTVRDYVDEMKRLRGIDLSDDATRELILELEEEARDQGLLPALTSKPD</sequence>
<proteinExistence type="predicted"/>
<dbReference type="InterPro" id="IPR012677">
    <property type="entry name" value="Nucleotide-bd_a/b_plait_sf"/>
</dbReference>
<keyword evidence="5" id="KW-1185">Reference proteome</keyword>
<keyword evidence="1" id="KW-0694">RNA-binding</keyword>
<dbReference type="Proteomes" id="UP000254937">
    <property type="component" value="Unassembled WGS sequence"/>
</dbReference>
<organism evidence="4 5">
    <name type="scientific">Aspergillus phoenicis ATCC 13157</name>
    <dbReference type="NCBI Taxonomy" id="1353007"/>
    <lineage>
        <taxon>Eukaryota</taxon>
        <taxon>Fungi</taxon>
        <taxon>Dikarya</taxon>
        <taxon>Ascomycota</taxon>
        <taxon>Pezizomycotina</taxon>
        <taxon>Eurotiomycetes</taxon>
        <taxon>Eurotiomycetidae</taxon>
        <taxon>Eurotiales</taxon>
        <taxon>Aspergillaceae</taxon>
        <taxon>Aspergillus</taxon>
    </lineage>
</organism>
<dbReference type="InterPro" id="IPR035979">
    <property type="entry name" value="RBD_domain_sf"/>
</dbReference>
<dbReference type="AlphaFoldDB" id="A0A370P604"/>
<name>A0A370P604_ASPPH</name>
<reference evidence="4 5" key="1">
    <citation type="submission" date="2018-07" db="EMBL/GenBank/DDBJ databases">
        <title>Section-level genome sequencing of Aspergillus section Nigri to investigate inter- and intra-species variation.</title>
        <authorList>
            <consortium name="DOE Joint Genome Institute"/>
            <person name="Vesth T.C."/>
            <person name="Nybo J.L."/>
            <person name="Theobald S."/>
            <person name="Frisvad J.C."/>
            <person name="Larsen T.O."/>
            <person name="Nielsen K.F."/>
            <person name="Hoof J.B."/>
            <person name="Brandl J."/>
            <person name="Salamov A."/>
            <person name="Riley R."/>
            <person name="Gladden J.M."/>
            <person name="Phatale P."/>
            <person name="Nielsen M.T."/>
            <person name="Lyhne E.K."/>
            <person name="Kogle M.E."/>
            <person name="Strasser K."/>
            <person name="McDonnell E."/>
            <person name="Barry K."/>
            <person name="Clum A."/>
            <person name="Chen C."/>
            <person name="Nolan M."/>
            <person name="Sandor L."/>
            <person name="Kuo A."/>
            <person name="Lipzen A."/>
            <person name="Hainaut M."/>
            <person name="Drula E."/>
            <person name="Tsang A."/>
            <person name="Magnuson J.K."/>
            <person name="Henrissat B."/>
            <person name="Wiebenga A."/>
            <person name="Simmons B.A."/>
            <person name="Makela M.R."/>
            <person name="De vries R.P."/>
            <person name="Grigoriev I.V."/>
            <person name="Mortensen U.H."/>
            <person name="Baker S.E."/>
            <person name="Andersen M.R."/>
        </authorList>
    </citation>
    <scope>NUCLEOTIDE SEQUENCE [LARGE SCALE GENOMIC DNA]</scope>
    <source>
        <strain evidence="4 5">ATCC 13157</strain>
    </source>
</reference>
<accession>A0A370P604</accession>
<dbReference type="EMBL" id="KZ851872">
    <property type="protein sequence ID" value="RDK37274.1"/>
    <property type="molecule type" value="Genomic_DNA"/>
</dbReference>
<gene>
    <name evidence="4" type="ORF">M752DRAFT_309368</name>
</gene>